<keyword evidence="2" id="KW-0378">Hydrolase</keyword>
<reference evidence="3" key="1">
    <citation type="submission" date="2016-09" db="EMBL/GenBank/DDBJ databases">
        <title>Streptomyces puniciscabiei strain:TW1S1 Genome sequencing and assembly.</title>
        <authorList>
            <person name="Kim M.-K."/>
            <person name="Kim S.B."/>
        </authorList>
    </citation>
    <scope>NUCLEOTIDE SEQUENCE [LARGE SCALE GENOMIC DNA]</scope>
    <source>
        <strain evidence="3">TW1S1</strain>
    </source>
</reference>
<sequence length="418" mass="46092">MSFSLTDYADRVWHGAVDDSIVHAGRAGSGVIEVVDGVGWYPGFGNVITFRTDGEVILFDTGNPLAAGDLHQAVRAWSRLPVTTAVFSHGHIDHVFGMGPFDAENAPRPTVLAHERVGERFDRYLLTGGYNTVVNQRQFQAPVLTWPTQYRRPDLTYREALTLTRGELTFELFHVRGETDDATVAWIPEHRILCPGDMFIWVTPNCGNPQKVQRYPREWALALRRMAALGAEIMLPSHGAPVFGADRIHLALTETAEWLESLVRQTLDGLNSGARLDDLVHSVRPPAHLADRVYLQAKYDEPEFIVRNLWRRYAGWYDGNPAHLKPAPESRLATALADLAGGAAALSDAARRYADAGELRVAGHLAEFAVQAAPDDATVHAARADINQARAESESSLMAQGIFTWAAAESRERCDGKP</sequence>
<organism evidence="2 3">
    <name type="scientific">Streptomyces fodineus</name>
    <dbReference type="NCBI Taxonomy" id="1904616"/>
    <lineage>
        <taxon>Bacteria</taxon>
        <taxon>Bacillati</taxon>
        <taxon>Actinomycetota</taxon>
        <taxon>Actinomycetes</taxon>
        <taxon>Kitasatosporales</taxon>
        <taxon>Streptomycetaceae</taxon>
        <taxon>Streptomyces</taxon>
    </lineage>
</organism>
<dbReference type="InterPro" id="IPR029228">
    <property type="entry name" value="Alkyl_sulf_dimr"/>
</dbReference>
<dbReference type="SMART" id="SM00849">
    <property type="entry name" value="Lactamase_B"/>
    <property type="match status" value="1"/>
</dbReference>
<dbReference type="Pfam" id="PF00753">
    <property type="entry name" value="Lactamase_B"/>
    <property type="match status" value="1"/>
</dbReference>
<evidence type="ECO:0000259" key="1">
    <source>
        <dbReference type="SMART" id="SM00849"/>
    </source>
</evidence>
<protein>
    <submittedName>
        <fullName evidence="2">MBL fold metallo-hydrolase</fullName>
    </submittedName>
</protein>
<dbReference type="InterPro" id="IPR001279">
    <property type="entry name" value="Metallo-B-lactamas"/>
</dbReference>
<dbReference type="AlphaFoldDB" id="A0A1D7YN21"/>
<dbReference type="EMBL" id="CP017248">
    <property type="protein sequence ID" value="AOR36940.1"/>
    <property type="molecule type" value="Genomic_DNA"/>
</dbReference>
<evidence type="ECO:0000313" key="3">
    <source>
        <dbReference type="Proteomes" id="UP000094960"/>
    </source>
</evidence>
<dbReference type="PANTHER" id="PTHR43223:SF2">
    <property type="entry name" value="METALLO-BETA-LACTAMASE DOMAIN-CONTAINING PROTEIN"/>
    <property type="match status" value="1"/>
</dbReference>
<dbReference type="InterPro" id="IPR052195">
    <property type="entry name" value="Bact_Alkyl/Aryl-Sulfatase"/>
</dbReference>
<feature type="domain" description="Metallo-beta-lactamase" evidence="1">
    <location>
        <begin position="44"/>
        <end position="238"/>
    </location>
</feature>
<dbReference type="InterPro" id="IPR038536">
    <property type="entry name" value="Alkyl/aryl-sulf_dimr_sf"/>
</dbReference>
<gene>
    <name evidence="2" type="ORF">BFF78_07310</name>
</gene>
<dbReference type="Proteomes" id="UP000094960">
    <property type="component" value="Chromosome"/>
</dbReference>
<dbReference type="InterPro" id="IPR036866">
    <property type="entry name" value="RibonucZ/Hydroxyglut_hydro"/>
</dbReference>
<accession>A0A1D7YN21</accession>
<dbReference type="PANTHER" id="PTHR43223">
    <property type="entry name" value="ALKYL/ARYL-SULFATASE"/>
    <property type="match status" value="1"/>
</dbReference>
<dbReference type="Gene3D" id="3.60.15.10">
    <property type="entry name" value="Ribonuclease Z/Hydroxyacylglutathione hydrolase-like"/>
    <property type="match status" value="1"/>
</dbReference>
<dbReference type="GO" id="GO:0046983">
    <property type="term" value="F:protein dimerization activity"/>
    <property type="evidence" value="ECO:0007669"/>
    <property type="project" value="InterPro"/>
</dbReference>
<dbReference type="Pfam" id="PF14863">
    <property type="entry name" value="Alkyl_sulf_dimr"/>
    <property type="match status" value="1"/>
</dbReference>
<dbReference type="GO" id="GO:0016787">
    <property type="term" value="F:hydrolase activity"/>
    <property type="evidence" value="ECO:0007669"/>
    <property type="project" value="UniProtKB-KW"/>
</dbReference>
<dbReference type="RefSeq" id="WP_069783436.1">
    <property type="nucleotide sequence ID" value="NZ_CP017248.1"/>
</dbReference>
<dbReference type="SUPFAM" id="SSF56281">
    <property type="entry name" value="Metallo-hydrolase/oxidoreductase"/>
    <property type="match status" value="1"/>
</dbReference>
<keyword evidence="3" id="KW-1185">Reference proteome</keyword>
<proteinExistence type="predicted"/>
<dbReference type="Gene3D" id="1.25.40.880">
    <property type="entry name" value="Alkyl sulfatase, dimerisation domain"/>
    <property type="match status" value="1"/>
</dbReference>
<name>A0A1D7YN21_9ACTN</name>
<dbReference type="KEGG" id="spun:BFF78_07310"/>
<evidence type="ECO:0000313" key="2">
    <source>
        <dbReference type="EMBL" id="AOR36940.1"/>
    </source>
</evidence>